<dbReference type="GO" id="GO:0006412">
    <property type="term" value="P:translation"/>
    <property type="evidence" value="ECO:0007669"/>
    <property type="project" value="UniProtKB-UniRule"/>
</dbReference>
<evidence type="ECO:0000313" key="10">
    <source>
        <dbReference type="Proteomes" id="UP000190951"/>
    </source>
</evidence>
<dbReference type="PANTHER" id="PTHR33398:SF1">
    <property type="entry name" value="SMALL RIBOSOMAL SUBUNIT PROTEIN BS20C"/>
    <property type="match status" value="1"/>
</dbReference>
<dbReference type="Proteomes" id="UP000190951">
    <property type="component" value="Chromosome"/>
</dbReference>
<gene>
    <name evidence="8 9" type="primary">rpsT</name>
    <name evidence="9" type="ORF">CROST_018350</name>
</gene>
<dbReference type="AlphaFoldDB" id="A0A1S8MAU0"/>
<proteinExistence type="inferred from homology"/>
<evidence type="ECO:0000256" key="5">
    <source>
        <dbReference type="ARBA" id="ARBA00022980"/>
    </source>
</evidence>
<dbReference type="RefSeq" id="WP_077833438.1">
    <property type="nucleotide sequence ID" value="NZ_CP096983.1"/>
</dbReference>
<dbReference type="PANTHER" id="PTHR33398">
    <property type="entry name" value="30S RIBOSOMAL PROTEIN S20"/>
    <property type="match status" value="1"/>
</dbReference>
<dbReference type="FunFam" id="1.20.58.110:FF:000001">
    <property type="entry name" value="30S ribosomal protein S20"/>
    <property type="match status" value="1"/>
</dbReference>
<sequence>MANIKSAKKRIKVIETKTLRNKMVKSALKTYIKKFEAAFEAKNVEDAKTAFATVSKALDMAASKGIIHKNKAARKKSRLALRLNSLNA</sequence>
<dbReference type="InterPro" id="IPR036510">
    <property type="entry name" value="Ribosomal_bS20_sf"/>
</dbReference>
<comment type="function">
    <text evidence="1 8">Binds directly to 16S ribosomal RNA.</text>
</comment>
<evidence type="ECO:0000256" key="3">
    <source>
        <dbReference type="ARBA" id="ARBA00022730"/>
    </source>
</evidence>
<dbReference type="STRING" id="84029.CROST_14710"/>
<organism evidence="9 10">
    <name type="scientific">Clostridium felsineum</name>
    <dbReference type="NCBI Taxonomy" id="36839"/>
    <lineage>
        <taxon>Bacteria</taxon>
        <taxon>Bacillati</taxon>
        <taxon>Bacillota</taxon>
        <taxon>Clostridia</taxon>
        <taxon>Eubacteriales</taxon>
        <taxon>Clostridiaceae</taxon>
        <taxon>Clostridium</taxon>
    </lineage>
</organism>
<dbReference type="InterPro" id="IPR002583">
    <property type="entry name" value="Ribosomal_bS20"/>
</dbReference>
<evidence type="ECO:0000256" key="4">
    <source>
        <dbReference type="ARBA" id="ARBA00022884"/>
    </source>
</evidence>
<reference evidence="9 10" key="1">
    <citation type="submission" date="2022-04" db="EMBL/GenBank/DDBJ databases">
        <title>Genome sequence of C. roseum typestrain.</title>
        <authorList>
            <person name="Poehlein A."/>
            <person name="Schoch T."/>
            <person name="Duerre P."/>
            <person name="Daniel R."/>
        </authorList>
    </citation>
    <scope>NUCLEOTIDE SEQUENCE [LARGE SCALE GENOMIC DNA]</scope>
    <source>
        <strain evidence="9 10">DSM 7320</strain>
    </source>
</reference>
<evidence type="ECO:0000256" key="2">
    <source>
        <dbReference type="ARBA" id="ARBA00007634"/>
    </source>
</evidence>
<name>A0A1S8MAU0_9CLOT</name>
<evidence type="ECO:0000256" key="8">
    <source>
        <dbReference type="HAMAP-Rule" id="MF_00500"/>
    </source>
</evidence>
<evidence type="ECO:0000313" key="9">
    <source>
        <dbReference type="EMBL" id="URZ11118.1"/>
    </source>
</evidence>
<dbReference type="GO" id="GO:0070181">
    <property type="term" value="F:small ribosomal subunit rRNA binding"/>
    <property type="evidence" value="ECO:0007669"/>
    <property type="project" value="TreeGrafter"/>
</dbReference>
<dbReference type="Gene3D" id="1.20.58.110">
    <property type="entry name" value="Ribosomal protein S20"/>
    <property type="match status" value="1"/>
</dbReference>
<dbReference type="SUPFAM" id="SSF46992">
    <property type="entry name" value="Ribosomal protein S20"/>
    <property type="match status" value="1"/>
</dbReference>
<evidence type="ECO:0000256" key="6">
    <source>
        <dbReference type="ARBA" id="ARBA00023274"/>
    </source>
</evidence>
<dbReference type="NCBIfam" id="TIGR00029">
    <property type="entry name" value="S20"/>
    <property type="match status" value="1"/>
</dbReference>
<evidence type="ECO:0000256" key="7">
    <source>
        <dbReference type="ARBA" id="ARBA00035136"/>
    </source>
</evidence>
<accession>A0A1S8MAU0</accession>
<dbReference type="KEGG" id="crw:CROST_018350"/>
<keyword evidence="5 8" id="KW-0689">Ribosomal protein</keyword>
<evidence type="ECO:0000256" key="1">
    <source>
        <dbReference type="ARBA" id="ARBA00003134"/>
    </source>
</evidence>
<keyword evidence="6 8" id="KW-0687">Ribonucleoprotein</keyword>
<protein>
    <recommendedName>
        <fullName evidence="7 8">Small ribosomal subunit protein bS20</fullName>
    </recommendedName>
</protein>
<keyword evidence="3 8" id="KW-0699">rRNA-binding</keyword>
<dbReference type="GO" id="GO:0003735">
    <property type="term" value="F:structural constituent of ribosome"/>
    <property type="evidence" value="ECO:0007669"/>
    <property type="project" value="InterPro"/>
</dbReference>
<dbReference type="Pfam" id="PF01649">
    <property type="entry name" value="Ribosomal_S20p"/>
    <property type="match status" value="1"/>
</dbReference>
<dbReference type="HAMAP" id="MF_00500">
    <property type="entry name" value="Ribosomal_bS20"/>
    <property type="match status" value="1"/>
</dbReference>
<comment type="similarity">
    <text evidence="2 8">Belongs to the bacterial ribosomal protein bS20 family.</text>
</comment>
<dbReference type="GO" id="GO:0005829">
    <property type="term" value="C:cytosol"/>
    <property type="evidence" value="ECO:0007669"/>
    <property type="project" value="TreeGrafter"/>
</dbReference>
<dbReference type="EMBL" id="CP096983">
    <property type="protein sequence ID" value="URZ11118.1"/>
    <property type="molecule type" value="Genomic_DNA"/>
</dbReference>
<keyword evidence="10" id="KW-1185">Reference proteome</keyword>
<keyword evidence="4 8" id="KW-0694">RNA-binding</keyword>
<dbReference type="GO" id="GO:0015935">
    <property type="term" value="C:small ribosomal subunit"/>
    <property type="evidence" value="ECO:0007669"/>
    <property type="project" value="TreeGrafter"/>
</dbReference>